<dbReference type="Proteomes" id="UP000299102">
    <property type="component" value="Unassembled WGS sequence"/>
</dbReference>
<feature type="region of interest" description="Disordered" evidence="1">
    <location>
        <begin position="117"/>
        <end position="138"/>
    </location>
</feature>
<name>A0A4C1YJI8_EUMVA</name>
<dbReference type="STRING" id="151549.A0A4C1YJI8"/>
<feature type="region of interest" description="Disordered" evidence="1">
    <location>
        <begin position="206"/>
        <end position="231"/>
    </location>
</feature>
<feature type="compositionally biased region" description="Low complexity" evidence="1">
    <location>
        <begin position="129"/>
        <end position="138"/>
    </location>
</feature>
<feature type="compositionally biased region" description="Basic and acidic residues" evidence="1">
    <location>
        <begin position="206"/>
        <end position="218"/>
    </location>
</feature>
<comment type="caution">
    <text evidence="2">The sequence shown here is derived from an EMBL/GenBank/DDBJ whole genome shotgun (WGS) entry which is preliminary data.</text>
</comment>
<dbReference type="OrthoDB" id="9368434at2759"/>
<gene>
    <name evidence="2" type="ORF">EVAR_82890_1</name>
</gene>
<protein>
    <submittedName>
        <fullName evidence="2">Uncharacterized protein</fullName>
    </submittedName>
</protein>
<proteinExistence type="predicted"/>
<evidence type="ECO:0000313" key="2">
    <source>
        <dbReference type="EMBL" id="GBP75220.1"/>
    </source>
</evidence>
<evidence type="ECO:0000313" key="3">
    <source>
        <dbReference type="Proteomes" id="UP000299102"/>
    </source>
</evidence>
<sequence length="309" mass="34901">MITKSQYPRKTNRLYKDAAAGQRLARRGRIYCCAYEVFARPKPDSTREPRATRDKIRVVLTTILAVMCSARSYDLWPCLFHSYLRRGRYFIDDTCTGAWRFATRFITERGTIVVAAESQESGSPPPSPADSAASEASPTLVHIKKEAMPPGGDLKDCYNILEFPETEVPYLPSLYEKNACNPLLDYGRQYLPRPLEVEGQQYIDDQKNSTDSENKSNDDDLNNDSGSGVDVELPDELVLRRGGVYARKSIPSGTKYGPFTGKWETQPVDRRYAWEQLDASIEIVKRSFSVVAGHLFTCPPRLSPGRRVR</sequence>
<accession>A0A4C1YJI8</accession>
<dbReference type="Gene3D" id="2.170.270.10">
    <property type="entry name" value="SET domain"/>
    <property type="match status" value="1"/>
</dbReference>
<reference evidence="2 3" key="1">
    <citation type="journal article" date="2019" name="Commun. Biol.">
        <title>The bagworm genome reveals a unique fibroin gene that provides high tensile strength.</title>
        <authorList>
            <person name="Kono N."/>
            <person name="Nakamura H."/>
            <person name="Ohtoshi R."/>
            <person name="Tomita M."/>
            <person name="Numata K."/>
            <person name="Arakawa K."/>
        </authorList>
    </citation>
    <scope>NUCLEOTIDE SEQUENCE [LARGE SCALE GENOMIC DNA]</scope>
</reference>
<organism evidence="2 3">
    <name type="scientific">Eumeta variegata</name>
    <name type="common">Bagworm moth</name>
    <name type="synonym">Eumeta japonica</name>
    <dbReference type="NCBI Taxonomy" id="151549"/>
    <lineage>
        <taxon>Eukaryota</taxon>
        <taxon>Metazoa</taxon>
        <taxon>Ecdysozoa</taxon>
        <taxon>Arthropoda</taxon>
        <taxon>Hexapoda</taxon>
        <taxon>Insecta</taxon>
        <taxon>Pterygota</taxon>
        <taxon>Neoptera</taxon>
        <taxon>Endopterygota</taxon>
        <taxon>Lepidoptera</taxon>
        <taxon>Glossata</taxon>
        <taxon>Ditrysia</taxon>
        <taxon>Tineoidea</taxon>
        <taxon>Psychidae</taxon>
        <taxon>Oiketicinae</taxon>
        <taxon>Eumeta</taxon>
    </lineage>
</organism>
<evidence type="ECO:0000256" key="1">
    <source>
        <dbReference type="SAM" id="MobiDB-lite"/>
    </source>
</evidence>
<dbReference type="EMBL" id="BGZK01001240">
    <property type="protein sequence ID" value="GBP75220.1"/>
    <property type="molecule type" value="Genomic_DNA"/>
</dbReference>
<dbReference type="AlphaFoldDB" id="A0A4C1YJI8"/>
<dbReference type="InterPro" id="IPR046341">
    <property type="entry name" value="SET_dom_sf"/>
</dbReference>
<keyword evidence="3" id="KW-1185">Reference proteome</keyword>